<evidence type="ECO:0000313" key="2">
    <source>
        <dbReference type="EMBL" id="KAG5683845.1"/>
    </source>
</evidence>
<organism evidence="2 3">
    <name type="scientific">Polypedilum vanderplanki</name>
    <name type="common">Sleeping chironomid midge</name>
    <dbReference type="NCBI Taxonomy" id="319348"/>
    <lineage>
        <taxon>Eukaryota</taxon>
        <taxon>Metazoa</taxon>
        <taxon>Ecdysozoa</taxon>
        <taxon>Arthropoda</taxon>
        <taxon>Hexapoda</taxon>
        <taxon>Insecta</taxon>
        <taxon>Pterygota</taxon>
        <taxon>Neoptera</taxon>
        <taxon>Endopterygota</taxon>
        <taxon>Diptera</taxon>
        <taxon>Nematocera</taxon>
        <taxon>Chironomoidea</taxon>
        <taxon>Chironomidae</taxon>
        <taxon>Chironominae</taxon>
        <taxon>Polypedilum</taxon>
        <taxon>Polypedilum</taxon>
    </lineage>
</organism>
<protein>
    <submittedName>
        <fullName evidence="2">Uncharacterized protein</fullName>
    </submittedName>
</protein>
<dbReference type="EMBL" id="JADBJN010000001">
    <property type="protein sequence ID" value="KAG5683845.1"/>
    <property type="molecule type" value="Genomic_DNA"/>
</dbReference>
<comment type="caution">
    <text evidence="2">The sequence shown here is derived from an EMBL/GenBank/DDBJ whole genome shotgun (WGS) entry which is preliminary data.</text>
</comment>
<dbReference type="AlphaFoldDB" id="A0A9J6CPD4"/>
<name>A0A9J6CPD4_POLVA</name>
<gene>
    <name evidence="2" type="ORF">PVAND_013108</name>
</gene>
<feature type="region of interest" description="Disordered" evidence="1">
    <location>
        <begin position="79"/>
        <end position="100"/>
    </location>
</feature>
<proteinExistence type="predicted"/>
<keyword evidence="3" id="KW-1185">Reference proteome</keyword>
<evidence type="ECO:0000313" key="3">
    <source>
        <dbReference type="Proteomes" id="UP001107558"/>
    </source>
</evidence>
<dbReference type="Proteomes" id="UP001107558">
    <property type="component" value="Chromosome 1"/>
</dbReference>
<evidence type="ECO:0000256" key="1">
    <source>
        <dbReference type="SAM" id="MobiDB-lite"/>
    </source>
</evidence>
<sequence>MSDHIFTVKNYKRAFEFAFCRSCCDINVTNANLLNLQDCKLFEELFDVSLASYRINHDDIFMCSNCLSQMHAIAEMKKKFEEKQPQDDKKKHKETQKNKI</sequence>
<reference evidence="2" key="1">
    <citation type="submission" date="2021-03" db="EMBL/GenBank/DDBJ databases">
        <title>Chromosome level genome of the anhydrobiotic midge Polypedilum vanderplanki.</title>
        <authorList>
            <person name="Yoshida Y."/>
            <person name="Kikawada T."/>
            <person name="Gusev O."/>
        </authorList>
    </citation>
    <scope>NUCLEOTIDE SEQUENCE</scope>
    <source>
        <strain evidence="2">NIAS01</strain>
        <tissue evidence="2">Whole body or cell culture</tissue>
    </source>
</reference>
<accession>A0A9J6CPD4</accession>